<dbReference type="EMBL" id="CP110615">
    <property type="protein sequence ID" value="UZJ26084.1"/>
    <property type="molecule type" value="Genomic_DNA"/>
</dbReference>
<comment type="similarity">
    <text evidence="2">Belongs to the SsgA family.</text>
</comment>
<evidence type="ECO:0000313" key="8">
    <source>
        <dbReference type="Proteomes" id="UP001164965"/>
    </source>
</evidence>
<reference evidence="7" key="1">
    <citation type="submission" date="2022-10" db="EMBL/GenBank/DDBJ databases">
        <title>Rhodococcus sp.75.</title>
        <authorList>
            <person name="Sun M."/>
        </authorList>
    </citation>
    <scope>NUCLEOTIDE SEQUENCE</scope>
    <source>
        <strain evidence="7">75</strain>
    </source>
</reference>
<evidence type="ECO:0000256" key="1">
    <source>
        <dbReference type="ARBA" id="ARBA00004431"/>
    </source>
</evidence>
<keyword evidence="8" id="KW-1185">Reference proteome</keyword>
<dbReference type="Proteomes" id="UP001164965">
    <property type="component" value="Chromosome"/>
</dbReference>
<name>A0ABY6P344_9NOCA</name>
<evidence type="ECO:0000313" key="7">
    <source>
        <dbReference type="EMBL" id="UZJ26084.1"/>
    </source>
</evidence>
<comment type="subcellular location">
    <subcellularLocation>
        <location evidence="1">Cell septum</location>
    </subcellularLocation>
</comment>
<dbReference type="InterPro" id="IPR006776">
    <property type="entry name" value="SsgB"/>
</dbReference>
<dbReference type="RefSeq" id="WP_265384188.1">
    <property type="nucleotide sequence ID" value="NZ_CP110615.1"/>
</dbReference>
<evidence type="ECO:0000256" key="3">
    <source>
        <dbReference type="ARBA" id="ARBA00022618"/>
    </source>
</evidence>
<keyword evidence="6" id="KW-0131">Cell cycle</keyword>
<keyword evidence="3" id="KW-0132">Cell division</keyword>
<dbReference type="Gene3D" id="2.30.31.20">
    <property type="entry name" value="Sporulation-specific cell division protein SsgB"/>
    <property type="match status" value="1"/>
</dbReference>
<keyword evidence="4" id="KW-0749">Sporulation</keyword>
<organism evidence="7 8">
    <name type="scientific">Rhodococcus antarcticus</name>
    <dbReference type="NCBI Taxonomy" id="2987751"/>
    <lineage>
        <taxon>Bacteria</taxon>
        <taxon>Bacillati</taxon>
        <taxon>Actinomycetota</taxon>
        <taxon>Actinomycetes</taxon>
        <taxon>Mycobacteriales</taxon>
        <taxon>Nocardiaceae</taxon>
        <taxon>Rhodococcus</taxon>
    </lineage>
</organism>
<sequence length="152" mass="16093">MKDSRTVVASAVFRLLGPPSLGTDVVAPRWSSSVPVPAQLRFSVVDPFAVHLRLTTGPARDVRWVFARELLTEGLLAPTGDGDVRVWPCADGTRDVVLLELSSPSGHACFEASATEVAAFLDRSFAVVAPGRESEQVDLDAALAALLTPGAR</sequence>
<evidence type="ECO:0000256" key="2">
    <source>
        <dbReference type="ARBA" id="ARBA00009323"/>
    </source>
</evidence>
<gene>
    <name evidence="7" type="ORF">RHODO2019_06570</name>
</gene>
<keyword evidence="5" id="KW-0717">Septation</keyword>
<evidence type="ECO:0000256" key="4">
    <source>
        <dbReference type="ARBA" id="ARBA00022969"/>
    </source>
</evidence>
<evidence type="ECO:0000256" key="6">
    <source>
        <dbReference type="ARBA" id="ARBA00023306"/>
    </source>
</evidence>
<dbReference type="InterPro" id="IPR038658">
    <property type="entry name" value="SsgB_sf"/>
</dbReference>
<dbReference type="Pfam" id="PF04686">
    <property type="entry name" value="SsgA"/>
    <property type="match status" value="1"/>
</dbReference>
<proteinExistence type="inferred from homology"/>
<protein>
    <submittedName>
        <fullName evidence="7">SsgA family sporulation/cell division regulator</fullName>
    </submittedName>
</protein>
<accession>A0ABY6P344</accession>
<evidence type="ECO:0000256" key="5">
    <source>
        <dbReference type="ARBA" id="ARBA00023210"/>
    </source>
</evidence>